<dbReference type="SUPFAM" id="SSF56954">
    <property type="entry name" value="Outer membrane efflux proteins (OEP)"/>
    <property type="match status" value="1"/>
</dbReference>
<dbReference type="Gene3D" id="2.20.200.10">
    <property type="entry name" value="Outer membrane efflux proteins (OEP)"/>
    <property type="match status" value="1"/>
</dbReference>
<keyword evidence="4" id="KW-1185">Reference proteome</keyword>
<keyword evidence="2" id="KW-0564">Palmitate</keyword>
<dbReference type="PANTHER" id="PTHR30203">
    <property type="entry name" value="OUTER MEMBRANE CATION EFFLUX PROTEIN"/>
    <property type="match status" value="1"/>
</dbReference>
<protein>
    <submittedName>
        <fullName evidence="3">Efflux transporter, outer membrane factor (OMF) lipoprotein, NodT family</fullName>
    </submittedName>
</protein>
<dbReference type="PANTHER" id="PTHR30203:SF32">
    <property type="entry name" value="CATION EFFLUX SYSTEM PROTEIN CUSC"/>
    <property type="match status" value="1"/>
</dbReference>
<evidence type="ECO:0000256" key="1">
    <source>
        <dbReference type="ARBA" id="ARBA00007613"/>
    </source>
</evidence>
<comment type="subcellular location">
    <subcellularLocation>
        <location evidence="2">Cell membrane</location>
        <topology evidence="2">Lipid-anchor</topology>
    </subcellularLocation>
</comment>
<dbReference type="InterPro" id="IPR003423">
    <property type="entry name" value="OMP_efflux"/>
</dbReference>
<dbReference type="STRING" id="735517.SAMN05444272_2432"/>
<gene>
    <name evidence="3" type="ORF">SAMN05444272_2432</name>
</gene>
<evidence type="ECO:0000313" key="3">
    <source>
        <dbReference type="EMBL" id="SHM35825.1"/>
    </source>
</evidence>
<dbReference type="AlphaFoldDB" id="A0A1M7I537"/>
<name>A0A1M7I537_9HYPH</name>
<reference evidence="3 4" key="1">
    <citation type="submission" date="2016-11" db="EMBL/GenBank/DDBJ databases">
        <authorList>
            <person name="Jaros S."/>
            <person name="Januszkiewicz K."/>
            <person name="Wedrychowicz H."/>
        </authorList>
    </citation>
    <scope>NUCLEOTIDE SEQUENCE [LARGE SCALE GENOMIC DNA]</scope>
    <source>
        <strain evidence="3 4">DSM 22153</strain>
    </source>
</reference>
<evidence type="ECO:0000313" key="4">
    <source>
        <dbReference type="Proteomes" id="UP000186002"/>
    </source>
</evidence>
<sequence length="512" mass="54040">MFRKNVPMKSATRSRAGGLVRGVKYAGLISGTALLLASCAVGPDYQTPNMPLSSSWRNANADTPSRPPELAFWWKKLGDPLLNQLIEEAIENNLDVRSSKASVRGARASYRQANGALFPSLDGSAGATRSKSASSGGSSSTVGNLFNAGFDASWELDLFGANRRASEAAKYGLDAAEEELRATLLTLIGDVTTNYVEARGYQARIALAQRTAASQNETAKLTRNRFQVGSSSGLDVANAEGQAASTSANIPTLQTALAASVHRLGVLTGREPTALTDRMKRVASIPTPRLPMPSGVPATVLLTRPDVRLAERQLAQSTALIGAAEAAKYPAISLTGSIGTSAAKFGDLGKNSSISWSFGPTLSVPIFNAGKLAAAADLARAERDQSFLAYKGAVLGALEDVENALVGFSHERVRLRSLQKSTDSYRSAASLSQSLYQTGAVSFLDVLDSERSLYSAEDSLIQSKVLLTTYYISLQKALGGGWSGEVDTTKPEVVDQNAGPRLALTKAETKAQ</sequence>
<proteinExistence type="inferred from homology"/>
<dbReference type="NCBIfam" id="TIGR01845">
    <property type="entry name" value="outer_NodT"/>
    <property type="match status" value="1"/>
</dbReference>
<keyword evidence="2" id="KW-0472">Membrane</keyword>
<dbReference type="EMBL" id="FRBW01000002">
    <property type="protein sequence ID" value="SHM35825.1"/>
    <property type="molecule type" value="Genomic_DNA"/>
</dbReference>
<dbReference type="GO" id="GO:0015562">
    <property type="term" value="F:efflux transmembrane transporter activity"/>
    <property type="evidence" value="ECO:0007669"/>
    <property type="project" value="InterPro"/>
</dbReference>
<dbReference type="Gene3D" id="1.20.1600.10">
    <property type="entry name" value="Outer membrane efflux proteins (OEP)"/>
    <property type="match status" value="1"/>
</dbReference>
<keyword evidence="2" id="KW-1134">Transmembrane beta strand</keyword>
<evidence type="ECO:0000256" key="2">
    <source>
        <dbReference type="RuleBase" id="RU362097"/>
    </source>
</evidence>
<dbReference type="RefSeq" id="WP_235860543.1">
    <property type="nucleotide sequence ID" value="NZ_FRBW01000002.1"/>
</dbReference>
<organism evidence="3 4">
    <name type="scientific">Roseibium suaedae</name>
    <dbReference type="NCBI Taxonomy" id="735517"/>
    <lineage>
        <taxon>Bacteria</taxon>
        <taxon>Pseudomonadati</taxon>
        <taxon>Pseudomonadota</taxon>
        <taxon>Alphaproteobacteria</taxon>
        <taxon>Hyphomicrobiales</taxon>
        <taxon>Stappiaceae</taxon>
        <taxon>Roseibium</taxon>
    </lineage>
</organism>
<keyword evidence="2" id="KW-0812">Transmembrane</keyword>
<dbReference type="InterPro" id="IPR010131">
    <property type="entry name" value="MdtP/NodT-like"/>
</dbReference>
<keyword evidence="2 3" id="KW-0449">Lipoprotein</keyword>
<dbReference type="GO" id="GO:0005886">
    <property type="term" value="C:plasma membrane"/>
    <property type="evidence" value="ECO:0007669"/>
    <property type="project" value="UniProtKB-SubCell"/>
</dbReference>
<comment type="similarity">
    <text evidence="1 2">Belongs to the outer membrane factor (OMF) (TC 1.B.17) family.</text>
</comment>
<dbReference type="Pfam" id="PF02321">
    <property type="entry name" value="OEP"/>
    <property type="match status" value="2"/>
</dbReference>
<dbReference type="Proteomes" id="UP000186002">
    <property type="component" value="Unassembled WGS sequence"/>
</dbReference>
<accession>A0A1M7I537</accession>